<evidence type="ECO:0000313" key="4">
    <source>
        <dbReference type="EMBL" id="SVC03798.1"/>
    </source>
</evidence>
<dbReference type="Pfam" id="PF02230">
    <property type="entry name" value="Abhydrolase_2"/>
    <property type="match status" value="1"/>
</dbReference>
<feature type="non-terminal residue" evidence="4">
    <location>
        <position position="1"/>
    </location>
</feature>
<evidence type="ECO:0000259" key="3">
    <source>
        <dbReference type="Pfam" id="PF02230"/>
    </source>
</evidence>
<dbReference type="AlphaFoldDB" id="A0A382IW86"/>
<comment type="similarity">
    <text evidence="1">Belongs to the AB hydrolase superfamily. AB hydrolase 2 family.</text>
</comment>
<dbReference type="InterPro" id="IPR003140">
    <property type="entry name" value="PLipase/COase/thioEstase"/>
</dbReference>
<dbReference type="PANTHER" id="PTHR10655:SF17">
    <property type="entry name" value="LYSOPHOSPHOLIPASE-LIKE PROTEIN 1"/>
    <property type="match status" value="1"/>
</dbReference>
<sequence length="126" mass="14150">NIFLDQVFDNFQLEPSNLALVGFSQGCMMAIQVGLKRKERINCLIGYSGKVINQKHLSDNINSKPKIFLMHGANDTIVSPTHLLEAKEYLNKHGLKIKTKLFKNCDHKIPVEGSSLGLGFLRKNLL</sequence>
<evidence type="ECO:0000256" key="2">
    <source>
        <dbReference type="ARBA" id="ARBA00022801"/>
    </source>
</evidence>
<name>A0A382IW86_9ZZZZ</name>
<gene>
    <name evidence="4" type="ORF">METZ01_LOCUS256652</name>
</gene>
<dbReference type="SUPFAM" id="SSF53474">
    <property type="entry name" value="alpha/beta-Hydrolases"/>
    <property type="match status" value="1"/>
</dbReference>
<dbReference type="EMBL" id="UINC01069994">
    <property type="protein sequence ID" value="SVC03798.1"/>
    <property type="molecule type" value="Genomic_DNA"/>
</dbReference>
<accession>A0A382IW86</accession>
<dbReference type="GO" id="GO:0016787">
    <property type="term" value="F:hydrolase activity"/>
    <property type="evidence" value="ECO:0007669"/>
    <property type="project" value="UniProtKB-KW"/>
</dbReference>
<dbReference type="InterPro" id="IPR029058">
    <property type="entry name" value="AB_hydrolase_fold"/>
</dbReference>
<dbReference type="InterPro" id="IPR050565">
    <property type="entry name" value="LYPA1-2/EST-like"/>
</dbReference>
<reference evidence="4" key="1">
    <citation type="submission" date="2018-05" db="EMBL/GenBank/DDBJ databases">
        <authorList>
            <person name="Lanie J.A."/>
            <person name="Ng W.-L."/>
            <person name="Kazmierczak K.M."/>
            <person name="Andrzejewski T.M."/>
            <person name="Davidsen T.M."/>
            <person name="Wayne K.J."/>
            <person name="Tettelin H."/>
            <person name="Glass J.I."/>
            <person name="Rusch D."/>
            <person name="Podicherti R."/>
            <person name="Tsui H.-C.T."/>
            <person name="Winkler M.E."/>
        </authorList>
    </citation>
    <scope>NUCLEOTIDE SEQUENCE</scope>
</reference>
<protein>
    <recommendedName>
        <fullName evidence="3">Phospholipase/carboxylesterase/thioesterase domain-containing protein</fullName>
    </recommendedName>
</protein>
<keyword evidence="2" id="KW-0378">Hydrolase</keyword>
<dbReference type="PANTHER" id="PTHR10655">
    <property type="entry name" value="LYSOPHOSPHOLIPASE-RELATED"/>
    <property type="match status" value="1"/>
</dbReference>
<organism evidence="4">
    <name type="scientific">marine metagenome</name>
    <dbReference type="NCBI Taxonomy" id="408172"/>
    <lineage>
        <taxon>unclassified sequences</taxon>
        <taxon>metagenomes</taxon>
        <taxon>ecological metagenomes</taxon>
    </lineage>
</organism>
<feature type="domain" description="Phospholipase/carboxylesterase/thioesterase" evidence="3">
    <location>
        <begin position="13"/>
        <end position="113"/>
    </location>
</feature>
<evidence type="ECO:0000256" key="1">
    <source>
        <dbReference type="ARBA" id="ARBA00006499"/>
    </source>
</evidence>
<proteinExistence type="inferred from homology"/>
<dbReference type="Gene3D" id="3.40.50.1820">
    <property type="entry name" value="alpha/beta hydrolase"/>
    <property type="match status" value="1"/>
</dbReference>